<comment type="caution">
    <text evidence="1">The sequence shown here is derived from an EMBL/GenBank/DDBJ whole genome shotgun (WGS) entry which is preliminary data.</text>
</comment>
<dbReference type="RefSeq" id="WP_132034918.1">
    <property type="nucleotide sequence ID" value="NZ_SMAI01000017.1"/>
</dbReference>
<name>A0A4R3LTK7_9HYPH</name>
<evidence type="ECO:0000313" key="1">
    <source>
        <dbReference type="EMBL" id="TCT01667.1"/>
    </source>
</evidence>
<reference evidence="1 2" key="1">
    <citation type="submission" date="2019-03" db="EMBL/GenBank/DDBJ databases">
        <title>Genomic Encyclopedia of Type Strains, Phase IV (KMG-IV): sequencing the most valuable type-strain genomes for metagenomic binning, comparative biology and taxonomic classification.</title>
        <authorList>
            <person name="Goeker M."/>
        </authorList>
    </citation>
    <scope>NUCLEOTIDE SEQUENCE [LARGE SCALE GENOMIC DNA]</scope>
    <source>
        <strain evidence="1 2">DSM 9035</strain>
    </source>
</reference>
<dbReference type="AlphaFoldDB" id="A0A4R3LTK7"/>
<proteinExistence type="predicted"/>
<gene>
    <name evidence="1" type="ORF">EDC64_11718</name>
</gene>
<accession>A0A4R3LTK7</accession>
<evidence type="ECO:0000313" key="2">
    <source>
        <dbReference type="Proteomes" id="UP000294664"/>
    </source>
</evidence>
<organism evidence="1 2">
    <name type="scientific">Aquabacter spiritensis</name>
    <dbReference type="NCBI Taxonomy" id="933073"/>
    <lineage>
        <taxon>Bacteria</taxon>
        <taxon>Pseudomonadati</taxon>
        <taxon>Pseudomonadota</taxon>
        <taxon>Alphaproteobacteria</taxon>
        <taxon>Hyphomicrobiales</taxon>
        <taxon>Xanthobacteraceae</taxon>
        <taxon>Aquabacter</taxon>
    </lineage>
</organism>
<dbReference type="Proteomes" id="UP000294664">
    <property type="component" value="Unassembled WGS sequence"/>
</dbReference>
<protein>
    <recommendedName>
        <fullName evidence="3">Glycosyl transferase family 25</fullName>
    </recommendedName>
</protein>
<dbReference type="OrthoDB" id="259382at2"/>
<keyword evidence="2" id="KW-1185">Reference proteome</keyword>
<evidence type="ECO:0008006" key="3">
    <source>
        <dbReference type="Google" id="ProtNLM"/>
    </source>
</evidence>
<dbReference type="EMBL" id="SMAI01000017">
    <property type="protein sequence ID" value="TCT01667.1"/>
    <property type="molecule type" value="Genomic_DNA"/>
</dbReference>
<sequence length="297" mass="32429">MSIDDLVETVVLSLPEAQARQAHIADHFAAVGIRSYRFHEATPAASPLVAAHYRLGKVAGFPPCFRCGRTSCQCANNILVPAQVANFLSFMQLWRSLPRDPQKLFLICEDDVLFFPGAVDRLAEFLTAFAVPQQPLLLRLSKAGAPTDARVDGPLSTSAQRRMSNPAYIVNGAMAARLAHQSDSVTTTSDIWLHVIQAADPAVQARTLEPCLATELSNNKEWARFESSIHPKGINPEDQARKARHICRVDTPVEYDRLRNHWEGAAGPEAVELSRVPAVPDALHAGGGAVEKIKENS</sequence>